<protein>
    <submittedName>
        <fullName evidence="1">Uncharacterized protein</fullName>
    </submittedName>
</protein>
<sequence>MWKALFSFRPSVVQAVLFKVRKGHRWELESAGPSVFIPLPLLLLLLLLHPDLPAGVEDTLQIDKHALAITQPRPVAPHATHLSPHATMSVRGALKLTRRPVICSPLHVPLH</sequence>
<keyword evidence="2" id="KW-1185">Reference proteome</keyword>
<organism evidence="1 2">
    <name type="scientific">Portunus trituberculatus</name>
    <name type="common">Swimming crab</name>
    <name type="synonym">Neptunus trituberculatus</name>
    <dbReference type="NCBI Taxonomy" id="210409"/>
    <lineage>
        <taxon>Eukaryota</taxon>
        <taxon>Metazoa</taxon>
        <taxon>Ecdysozoa</taxon>
        <taxon>Arthropoda</taxon>
        <taxon>Crustacea</taxon>
        <taxon>Multicrustacea</taxon>
        <taxon>Malacostraca</taxon>
        <taxon>Eumalacostraca</taxon>
        <taxon>Eucarida</taxon>
        <taxon>Decapoda</taxon>
        <taxon>Pleocyemata</taxon>
        <taxon>Brachyura</taxon>
        <taxon>Eubrachyura</taxon>
        <taxon>Portunoidea</taxon>
        <taxon>Portunidae</taxon>
        <taxon>Portuninae</taxon>
        <taxon>Portunus</taxon>
    </lineage>
</organism>
<gene>
    <name evidence="1" type="ORF">E2C01_030963</name>
</gene>
<evidence type="ECO:0000313" key="1">
    <source>
        <dbReference type="EMBL" id="MPC37482.1"/>
    </source>
</evidence>
<dbReference type="EMBL" id="VSRR010003793">
    <property type="protein sequence ID" value="MPC37482.1"/>
    <property type="molecule type" value="Genomic_DNA"/>
</dbReference>
<proteinExistence type="predicted"/>
<dbReference type="Proteomes" id="UP000324222">
    <property type="component" value="Unassembled WGS sequence"/>
</dbReference>
<dbReference type="AlphaFoldDB" id="A0A5B7ET91"/>
<accession>A0A5B7ET91</accession>
<name>A0A5B7ET91_PORTR</name>
<reference evidence="1 2" key="1">
    <citation type="submission" date="2019-05" db="EMBL/GenBank/DDBJ databases">
        <title>Another draft genome of Portunus trituberculatus and its Hox gene families provides insights of decapod evolution.</title>
        <authorList>
            <person name="Jeong J.-H."/>
            <person name="Song I."/>
            <person name="Kim S."/>
            <person name="Choi T."/>
            <person name="Kim D."/>
            <person name="Ryu S."/>
            <person name="Kim W."/>
        </authorList>
    </citation>
    <scope>NUCLEOTIDE SEQUENCE [LARGE SCALE GENOMIC DNA]</scope>
    <source>
        <tissue evidence="1">Muscle</tissue>
    </source>
</reference>
<evidence type="ECO:0000313" key="2">
    <source>
        <dbReference type="Proteomes" id="UP000324222"/>
    </source>
</evidence>
<comment type="caution">
    <text evidence="1">The sequence shown here is derived from an EMBL/GenBank/DDBJ whole genome shotgun (WGS) entry which is preliminary data.</text>
</comment>